<accession>A0A0B7FJ59</accession>
<dbReference type="Proteomes" id="UP000059188">
    <property type="component" value="Unassembled WGS sequence"/>
</dbReference>
<evidence type="ECO:0000313" key="1">
    <source>
        <dbReference type="EMBL" id="CEL56177.1"/>
    </source>
</evidence>
<evidence type="ECO:0000313" key="2">
    <source>
        <dbReference type="Proteomes" id="UP000059188"/>
    </source>
</evidence>
<keyword evidence="2" id="KW-1185">Reference proteome</keyword>
<proteinExistence type="predicted"/>
<sequence>MSGLYRVPLPSTCLIVYSDHQFYINTKHFHSFKEGFTDTGVSGGVKFGAWGYYASDIASSVFGLRVGPLSWAPHCSPAQIRHKIDNRLLKLLQIVS</sequence>
<name>A0A0B7FJ59_THACB</name>
<dbReference type="OrthoDB" id="2354757at2759"/>
<organism evidence="1 2">
    <name type="scientific">Thanatephorus cucumeris (strain AG1-IB / isolate 7/3/14)</name>
    <name type="common">Lettuce bottom rot fungus</name>
    <name type="synonym">Rhizoctonia solani</name>
    <dbReference type="NCBI Taxonomy" id="1108050"/>
    <lineage>
        <taxon>Eukaryota</taxon>
        <taxon>Fungi</taxon>
        <taxon>Dikarya</taxon>
        <taxon>Basidiomycota</taxon>
        <taxon>Agaricomycotina</taxon>
        <taxon>Agaricomycetes</taxon>
        <taxon>Cantharellales</taxon>
        <taxon>Ceratobasidiaceae</taxon>
        <taxon>Rhizoctonia</taxon>
        <taxon>Rhizoctonia solani AG-1</taxon>
    </lineage>
</organism>
<dbReference type="EMBL" id="LN679302">
    <property type="protein sequence ID" value="CEL56177.1"/>
    <property type="molecule type" value="Genomic_DNA"/>
</dbReference>
<protein>
    <submittedName>
        <fullName evidence="1">Uncharacterized protein</fullName>
    </submittedName>
</protein>
<reference evidence="1 2" key="1">
    <citation type="submission" date="2014-11" db="EMBL/GenBank/DDBJ databases">
        <authorList>
            <person name="Wibberg Daniel"/>
        </authorList>
    </citation>
    <scope>NUCLEOTIDE SEQUENCE [LARGE SCALE GENOMIC DNA]</scope>
    <source>
        <strain evidence="1">Rhizoctonia solani AG1-IB 7/3/14</strain>
    </source>
</reference>
<dbReference type="AlphaFoldDB" id="A0A0B7FJ59"/>
<gene>
    <name evidence="1" type="ORF">RSOLAG1IB_11866</name>
</gene>